<dbReference type="RefSeq" id="WP_105395128.1">
    <property type="nucleotide sequence ID" value="NZ_CAWNTA010000044.1"/>
</dbReference>
<evidence type="ECO:0000313" key="4">
    <source>
        <dbReference type="Proteomes" id="UP000239550"/>
    </source>
</evidence>
<dbReference type="InterPro" id="IPR048390">
    <property type="entry name" value="Gp34_trimer"/>
</dbReference>
<organism evidence="3 4">
    <name type="scientific">Photorhabdus hindustanensis</name>
    <dbReference type="NCBI Taxonomy" id="2918802"/>
    <lineage>
        <taxon>Bacteria</taxon>
        <taxon>Pseudomonadati</taxon>
        <taxon>Pseudomonadota</taxon>
        <taxon>Gammaproteobacteria</taxon>
        <taxon>Enterobacterales</taxon>
        <taxon>Morganellaceae</taxon>
        <taxon>Photorhabdus</taxon>
    </lineage>
</organism>
<feature type="domain" description="Putative tail fiber protein gp53-like C-terminal" evidence="2">
    <location>
        <begin position="229"/>
        <end position="314"/>
    </location>
</feature>
<dbReference type="InterPro" id="IPR054075">
    <property type="entry name" value="Gp53-like_C"/>
</dbReference>
<gene>
    <name evidence="3" type="ORF">C6H66_06400</name>
</gene>
<reference evidence="3 4" key="1">
    <citation type="submission" date="2018-02" db="EMBL/GenBank/DDBJ databases">
        <title>Five New Genomes of Indian Photorhabdus Isolates TSA.</title>
        <authorList>
            <person name="Dubay B."/>
            <person name="Somvanshi V.S."/>
        </authorList>
    </citation>
    <scope>NUCLEOTIDE SEQUENCE [LARGE SCALE GENOMIC DNA]</scope>
    <source>
        <strain evidence="3 4">H1</strain>
    </source>
</reference>
<keyword evidence="4" id="KW-1185">Reference proteome</keyword>
<evidence type="ECO:0000313" key="3">
    <source>
        <dbReference type="EMBL" id="PQQ27775.1"/>
    </source>
</evidence>
<proteinExistence type="predicted"/>
<feature type="domain" description="Long-tail fiber proximal subunit trimerization" evidence="1">
    <location>
        <begin position="118"/>
        <end position="176"/>
    </location>
</feature>
<evidence type="ECO:0000259" key="1">
    <source>
        <dbReference type="Pfam" id="PF21446"/>
    </source>
</evidence>
<evidence type="ECO:0008006" key="5">
    <source>
        <dbReference type="Google" id="ProtNLM"/>
    </source>
</evidence>
<name>A0A2S8Q5R0_9GAMM</name>
<comment type="caution">
    <text evidence="3">The sequence shown here is derived from an EMBL/GenBank/DDBJ whole genome shotgun (WGS) entry which is preliminary data.</text>
</comment>
<evidence type="ECO:0000259" key="2">
    <source>
        <dbReference type="Pfam" id="PF21882"/>
    </source>
</evidence>
<dbReference type="EMBL" id="PUWT01000014">
    <property type="protein sequence ID" value="PQQ27775.1"/>
    <property type="molecule type" value="Genomic_DNA"/>
</dbReference>
<protein>
    <recommendedName>
        <fullName evidence="5">Phage tail protein</fullName>
    </recommendedName>
</protein>
<sequence>MTKANNAVPGSRKVNGKSLTGDVSLSAGDVGACWAHSGAISIGGGGTWTTKEFAQWLKSQGAFNHPYWMCKGSWSYASNRTINDTGCGNICLAGAVVEVMGVDGITTIRVTTPTTTDNNGIPNAQFTYINHGEPYSPGWRRDYNTKNKPTTGDVGAYPKSGGVVNGNVDATGYISGKGVYEAPGVRVYSSMNKPSPGELGAYTTIEVDNRVNAKGNKNIASKAVNGWWKCGDTGMIYQWGITRVLEPQEIIVVQLPVRFSNVCVSVMLTVNRLGSGDGIANGYAAVLSPSSFKLTNDYANTGISVGYYWFAVGY</sequence>
<dbReference type="Pfam" id="PF21446">
    <property type="entry name" value="Gp34_trimer"/>
    <property type="match status" value="1"/>
</dbReference>
<dbReference type="Proteomes" id="UP000239550">
    <property type="component" value="Unassembled WGS sequence"/>
</dbReference>
<dbReference type="Pfam" id="PF21882">
    <property type="entry name" value="Gp53-like_C"/>
    <property type="match status" value="1"/>
</dbReference>
<accession>A0A2S8Q5R0</accession>
<dbReference type="Gene3D" id="2.60.40.3940">
    <property type="match status" value="1"/>
</dbReference>
<dbReference type="AlphaFoldDB" id="A0A2S8Q5R0"/>